<dbReference type="GO" id="GO:0003950">
    <property type="term" value="F:NAD+ poly-ADP-ribosyltransferase activity"/>
    <property type="evidence" value="ECO:0007669"/>
    <property type="project" value="UniProtKB-UniRule"/>
</dbReference>
<evidence type="ECO:0000259" key="7">
    <source>
        <dbReference type="PROSITE" id="PS50030"/>
    </source>
</evidence>
<keyword evidence="10" id="KW-1185">Reference proteome</keyword>
<dbReference type="OMA" id="HLRFMRT"/>
<dbReference type="EC" id="2.4.2.-" evidence="6"/>
<dbReference type="InterPro" id="IPR009060">
    <property type="entry name" value="UBA-like_sf"/>
</dbReference>
<dbReference type="Proteomes" id="UP000887568">
    <property type="component" value="Unplaced"/>
</dbReference>
<protein>
    <recommendedName>
        <fullName evidence="6">Poly [ADP-ribose] polymerase</fullName>
        <shortName evidence="6">PARP</shortName>
        <ecNumber evidence="6">2.4.2.-</ecNumber>
    </recommendedName>
</protein>
<dbReference type="OrthoDB" id="109543at2759"/>
<comment type="similarity">
    <text evidence="5">Belongs to the ARTD/PARP family.</text>
</comment>
<evidence type="ECO:0000313" key="9">
    <source>
        <dbReference type="EnsemblMetazoa" id="XP_038072406.1"/>
    </source>
</evidence>
<dbReference type="InterPro" id="IPR012317">
    <property type="entry name" value="Poly(ADP-ribose)pol_cat_dom"/>
</dbReference>
<dbReference type="RefSeq" id="XP_038072406.1">
    <property type="nucleotide sequence ID" value="XM_038216478.1"/>
</dbReference>
<keyword evidence="3" id="KW-0548">Nucleotidyltransferase</keyword>
<sequence>MENMSWRRELLSRDIESVIDVCVNDPACPFKNFEHGKNSFSFVLNINGELSAYTFNVTEDYPDNSALTCLNFPDKPEFIQERIPIVFRRMAHEHWKPLDVCLPDISSIQDKGGGDASKLNSHSLMVIDDEQPPHSPSSVYTDGTCDTDDTDYDDMYYMDQDEEGYYCDEEDGQDSSTHPLLMHDMEQVRKHFGPNAINGRVFTELRDIDVELNIDVSFLEDEISKAWCISRCEPIVVRLHCSLNKYLDANVPKVEVFQPSKSGHSGICSQLRKIAETVLLQQWKNLSNDYVQSQLKKATPSPNRSPARQCSVEDHSLAKLVDLGFGIEDARSALKMSQGHLEDAANLLAIQPELGSSASTDQGSQKKLSKRLFPWQRSSSVNGQAVTPPGTEELHLIPAATQNGKNAKMIPSLDHGFLVQLYIYLRNRIPTLSEFCVVCDEQHIFQNGAMLKPAVCERELCVFSFQTLGVMQDAAENIASGAEVVDLMVAMVASSIKSTRRHLIFDPYPMVVDPRNPKELAFTPKKKNYERIQQSLDSFISIREMLAAGCCTDVKKRMDAQDALAYPLLQWIISSNRSHIVKLPEGRQIRFMHTPHQFLLLSSPPAKEAAFRKAKMLSGSTFAFHGSHIENWHSILRHGLINASGTKHQMHGAVYGKGIYLSPHSSVSFGYSGMGHGIHKQAKKLSAESGHNDSQVNRNAPMSTCRFLQSKNLTCIALCEVVNSKDLTKHGHVWVCTNPDLVCTRFFFVYEDGKVGDQAVDTTQEKYTREIIAAMADCCAP</sequence>
<evidence type="ECO:0000256" key="2">
    <source>
        <dbReference type="ARBA" id="ARBA00022679"/>
    </source>
</evidence>
<dbReference type="SUPFAM" id="SSF46934">
    <property type="entry name" value="UBA-like"/>
    <property type="match status" value="1"/>
</dbReference>
<feature type="domain" description="PARP catalytic" evidence="8">
    <location>
        <begin position="545"/>
        <end position="772"/>
    </location>
</feature>
<keyword evidence="2 6" id="KW-0808">Transferase</keyword>
<proteinExistence type="inferred from homology"/>
<evidence type="ECO:0000259" key="8">
    <source>
        <dbReference type="PROSITE" id="PS51059"/>
    </source>
</evidence>
<evidence type="ECO:0000256" key="3">
    <source>
        <dbReference type="ARBA" id="ARBA00022695"/>
    </source>
</evidence>
<evidence type="ECO:0000313" key="10">
    <source>
        <dbReference type="Proteomes" id="UP000887568"/>
    </source>
</evidence>
<dbReference type="PROSITE" id="PS51059">
    <property type="entry name" value="PARP_CATALYTIC"/>
    <property type="match status" value="1"/>
</dbReference>
<dbReference type="Pfam" id="PF00644">
    <property type="entry name" value="PARP"/>
    <property type="match status" value="1"/>
</dbReference>
<dbReference type="AlphaFoldDB" id="A0A914B8C3"/>
<dbReference type="PANTHER" id="PTHR21328">
    <property type="entry name" value="POLY ADP-RIBOSE POLYMERASE FAMILY, MEMBER PARP"/>
    <property type="match status" value="1"/>
</dbReference>
<keyword evidence="1 6" id="KW-0328">Glycosyltransferase</keyword>
<dbReference type="CDD" id="cd01341">
    <property type="entry name" value="ADP_ribosyl"/>
    <property type="match status" value="1"/>
</dbReference>
<dbReference type="InterPro" id="IPR015940">
    <property type="entry name" value="UBA"/>
</dbReference>
<reference evidence="9" key="1">
    <citation type="submission" date="2022-11" db="UniProtKB">
        <authorList>
            <consortium name="EnsemblMetazoa"/>
        </authorList>
    </citation>
    <scope>IDENTIFICATION</scope>
</reference>
<dbReference type="Gene3D" id="1.10.8.10">
    <property type="entry name" value="DNA helicase RuvA subunit, C-terminal domain"/>
    <property type="match status" value="1"/>
</dbReference>
<evidence type="ECO:0000256" key="5">
    <source>
        <dbReference type="ARBA" id="ARBA00024347"/>
    </source>
</evidence>
<dbReference type="InterPro" id="IPR051838">
    <property type="entry name" value="ARTD_PARP"/>
</dbReference>
<dbReference type="EnsemblMetazoa" id="XM_038216478.1">
    <property type="protein sequence ID" value="XP_038072406.1"/>
    <property type="gene ID" value="LOC119740958"/>
</dbReference>
<dbReference type="SUPFAM" id="SSF56399">
    <property type="entry name" value="ADP-ribosylation"/>
    <property type="match status" value="1"/>
</dbReference>
<organism evidence="9 10">
    <name type="scientific">Patiria miniata</name>
    <name type="common">Bat star</name>
    <name type="synonym">Asterina miniata</name>
    <dbReference type="NCBI Taxonomy" id="46514"/>
    <lineage>
        <taxon>Eukaryota</taxon>
        <taxon>Metazoa</taxon>
        <taxon>Echinodermata</taxon>
        <taxon>Eleutherozoa</taxon>
        <taxon>Asterozoa</taxon>
        <taxon>Asteroidea</taxon>
        <taxon>Valvatacea</taxon>
        <taxon>Valvatida</taxon>
        <taxon>Asterinidae</taxon>
        <taxon>Patiria</taxon>
    </lineage>
</organism>
<evidence type="ECO:0000256" key="4">
    <source>
        <dbReference type="ARBA" id="ARBA00023027"/>
    </source>
</evidence>
<name>A0A914B8C3_PATMI</name>
<keyword evidence="4 6" id="KW-0520">NAD</keyword>
<evidence type="ECO:0000256" key="6">
    <source>
        <dbReference type="RuleBase" id="RU362114"/>
    </source>
</evidence>
<dbReference type="PROSITE" id="PS50030">
    <property type="entry name" value="UBA"/>
    <property type="match status" value="1"/>
</dbReference>
<dbReference type="GO" id="GO:0016779">
    <property type="term" value="F:nucleotidyltransferase activity"/>
    <property type="evidence" value="ECO:0007669"/>
    <property type="project" value="UniProtKB-KW"/>
</dbReference>
<feature type="domain" description="UBA" evidence="7">
    <location>
        <begin position="311"/>
        <end position="351"/>
    </location>
</feature>
<dbReference type="GeneID" id="119740958"/>
<evidence type="ECO:0000256" key="1">
    <source>
        <dbReference type="ARBA" id="ARBA00022676"/>
    </source>
</evidence>
<accession>A0A914B8C3</accession>
<dbReference type="CTD" id="56965"/>
<dbReference type="Gene3D" id="3.90.228.10">
    <property type="match status" value="1"/>
</dbReference>